<evidence type="ECO:0000256" key="1">
    <source>
        <dbReference type="ARBA" id="ARBA00004571"/>
    </source>
</evidence>
<dbReference type="GO" id="GO:0009279">
    <property type="term" value="C:cell outer membrane"/>
    <property type="evidence" value="ECO:0007669"/>
    <property type="project" value="UniProtKB-SubCell"/>
</dbReference>
<reference evidence="10" key="2">
    <citation type="journal article" date="2016" name="Genome Announc.">
        <title>Draft Genome Sequences of Two Novel Amoeba-Resistant Intranuclear Bacteria, 'Candidatus Berkiella cookevillensis' and 'Candidatus Berkiella aquae'.</title>
        <authorList>
            <person name="Mehari Y.T."/>
            <person name="Arivett B.A."/>
            <person name="Farone A.L."/>
            <person name="Gunderson J.H."/>
            <person name="Farone M.B."/>
        </authorList>
    </citation>
    <scope>NUCLEOTIDE SEQUENCE</scope>
    <source>
        <strain evidence="10">CC99</strain>
    </source>
</reference>
<keyword evidence="6" id="KW-0472">Membrane</keyword>
<evidence type="ECO:0000256" key="3">
    <source>
        <dbReference type="ARBA" id="ARBA00022452"/>
    </source>
</evidence>
<evidence type="ECO:0000313" key="10">
    <source>
        <dbReference type="EMBL" id="MCS5708028.1"/>
    </source>
</evidence>
<feature type="signal peptide" evidence="8">
    <location>
        <begin position="1"/>
        <end position="37"/>
    </location>
</feature>
<dbReference type="PANTHER" id="PTHR35093:SF8">
    <property type="entry name" value="OUTER MEMBRANE PROTEIN NMB0088-RELATED"/>
    <property type="match status" value="1"/>
</dbReference>
<reference evidence="9" key="1">
    <citation type="submission" date="2015-09" db="EMBL/GenBank/DDBJ databases">
        <title>Draft Genome Sequences of Two Novel Amoeba-resistant Intranuclear Bacteria, Candidatus Berkiella cookevillensis and Candidatus Berkiella aquae.</title>
        <authorList>
            <person name="Mehari Y.T."/>
            <person name="Arivett B.A."/>
            <person name="Farone A.L."/>
            <person name="Gunderson J.H."/>
            <person name="Farone M.B."/>
        </authorList>
    </citation>
    <scope>NUCLEOTIDE SEQUENCE [LARGE SCALE GENOMIC DNA]</scope>
    <source>
        <strain evidence="9">CC99</strain>
    </source>
</reference>
<dbReference type="InterPro" id="IPR005017">
    <property type="entry name" value="OMPP1/FadL/TodX"/>
</dbReference>
<accession>A0A0Q9YJU1</accession>
<dbReference type="AlphaFoldDB" id="A0A0Q9YJU1"/>
<dbReference type="Gene3D" id="2.40.160.60">
    <property type="entry name" value="Outer membrane protein transport protein (OMPP1/FadL/TodX)"/>
    <property type="match status" value="1"/>
</dbReference>
<gene>
    <name evidence="9" type="primary">ompP1</name>
    <name evidence="10" type="ORF">CC99x_003830</name>
    <name evidence="9" type="ORF">CC99x_02149</name>
</gene>
<feature type="chain" id="PRO_5043129672" evidence="8">
    <location>
        <begin position="38"/>
        <end position="451"/>
    </location>
</feature>
<comment type="subcellular location">
    <subcellularLocation>
        <location evidence="1">Cell outer membrane</location>
        <topology evidence="1">Multi-pass membrane protein</topology>
    </subcellularLocation>
</comment>
<evidence type="ECO:0000256" key="2">
    <source>
        <dbReference type="ARBA" id="ARBA00008163"/>
    </source>
</evidence>
<dbReference type="RefSeq" id="WP_158003231.1">
    <property type="nucleotide sequence ID" value="NZ_LKHV02000001.1"/>
</dbReference>
<evidence type="ECO:0000313" key="9">
    <source>
        <dbReference type="EMBL" id="KRG17690.1"/>
    </source>
</evidence>
<sequence length="451" mass="49119">MARKWEAIPFKSRTIKSGLRILTSSLVISCLSSQVFAAGFQIQEQNASQLGLAYSGTAALAEDASTGFWNAAGLSHIKGTQIVGSVVGILGSFDYDARNANSSIPNVPATGSNDDAASPVAVPSFHVATRFSDRWVLGFDVNVPFGLTTEYDDDSIARYVATKSKLQAWNFGTSLAYQVLPCMSIGAGVDALWGKADLQAVIGANGLIPDGYQHNSAEGWAFGFHAGVLWQVMPSTRLGLSYRSKINLHAEGDSEIVSQPAGAPINVFSVRTVQTQVALPESLIFSLYHQFNDEFALTSDVHWTNWSRTDVLGLRFSPPVAGGPGNQGIDTNTNLLFKDTIRIALGLIYNYDHHWSFRVGGAFDESPTRDEHRIARLPDEDRWWLGLGAAYTLNPQWRFDVGYAHLFFKNAHLEDNGPHAISGVPISAAHLTADYKSNANILGVQFRYDFV</sequence>
<keyword evidence="11" id="KW-1185">Reference proteome</keyword>
<keyword evidence="7" id="KW-0998">Cell outer membrane</keyword>
<keyword evidence="3" id="KW-1134">Transmembrane beta strand</keyword>
<dbReference type="GO" id="GO:0015483">
    <property type="term" value="F:long-chain fatty acid transporting porin activity"/>
    <property type="evidence" value="ECO:0007669"/>
    <property type="project" value="TreeGrafter"/>
</dbReference>
<name>A0A0Q9YJU1_9GAMM</name>
<evidence type="ECO:0000256" key="4">
    <source>
        <dbReference type="ARBA" id="ARBA00022692"/>
    </source>
</evidence>
<dbReference type="EMBL" id="LKHV01000013">
    <property type="protein sequence ID" value="KRG17690.1"/>
    <property type="molecule type" value="Genomic_DNA"/>
</dbReference>
<evidence type="ECO:0000313" key="11">
    <source>
        <dbReference type="Proteomes" id="UP000051494"/>
    </source>
</evidence>
<keyword evidence="5 8" id="KW-0732">Signal</keyword>
<evidence type="ECO:0000256" key="5">
    <source>
        <dbReference type="ARBA" id="ARBA00022729"/>
    </source>
</evidence>
<evidence type="ECO:0000256" key="7">
    <source>
        <dbReference type="ARBA" id="ARBA00023237"/>
    </source>
</evidence>
<dbReference type="PANTHER" id="PTHR35093">
    <property type="entry name" value="OUTER MEMBRANE PROTEIN NMB0088-RELATED"/>
    <property type="match status" value="1"/>
</dbReference>
<reference evidence="10" key="3">
    <citation type="submission" date="2021-06" db="EMBL/GenBank/DDBJ databases">
        <title>Genomic Description and Analysis of Intracellular Bacteria, Candidatus Berkiella cookevillensis and Candidatus Berkiella aquae.</title>
        <authorList>
            <person name="Kidane D.T."/>
            <person name="Mehari Y.T."/>
            <person name="Rice F.C."/>
            <person name="Arivett B.A."/>
            <person name="Farone A.L."/>
            <person name="Berk S.G."/>
            <person name="Farone M.B."/>
        </authorList>
    </citation>
    <scope>NUCLEOTIDE SEQUENCE</scope>
    <source>
        <strain evidence="10">CC99</strain>
    </source>
</reference>
<dbReference type="SUPFAM" id="SSF56935">
    <property type="entry name" value="Porins"/>
    <property type="match status" value="1"/>
</dbReference>
<organism evidence="9">
    <name type="scientific">Candidatus Berkiella cookevillensis</name>
    <dbReference type="NCBI Taxonomy" id="437022"/>
    <lineage>
        <taxon>Bacteria</taxon>
        <taxon>Pseudomonadati</taxon>
        <taxon>Pseudomonadota</taxon>
        <taxon>Gammaproteobacteria</taxon>
        <taxon>Candidatus Berkiellales</taxon>
        <taxon>Candidatus Berkiellaceae</taxon>
        <taxon>Candidatus Berkiella</taxon>
    </lineage>
</organism>
<dbReference type="Pfam" id="PF03349">
    <property type="entry name" value="Toluene_X"/>
    <property type="match status" value="1"/>
</dbReference>
<keyword evidence="4" id="KW-0812">Transmembrane</keyword>
<evidence type="ECO:0000256" key="6">
    <source>
        <dbReference type="ARBA" id="ARBA00023136"/>
    </source>
</evidence>
<dbReference type="OrthoDB" id="19849at2"/>
<dbReference type="STRING" id="437022.CC99x_02149"/>
<evidence type="ECO:0000256" key="8">
    <source>
        <dbReference type="SAM" id="SignalP"/>
    </source>
</evidence>
<protein>
    <submittedName>
        <fullName evidence="10">OmpP1/FadL family transporter</fullName>
    </submittedName>
    <submittedName>
        <fullName evidence="9">Outer membrane protein P1</fullName>
    </submittedName>
</protein>
<comment type="caution">
    <text evidence="9">The sequence shown here is derived from an EMBL/GenBank/DDBJ whole genome shotgun (WGS) entry which is preliminary data.</text>
</comment>
<comment type="similarity">
    <text evidence="2">Belongs to the OmpP1/FadL family.</text>
</comment>
<proteinExistence type="inferred from homology"/>
<dbReference type="Proteomes" id="UP000051494">
    <property type="component" value="Unassembled WGS sequence"/>
</dbReference>
<dbReference type="EMBL" id="LKHV02000001">
    <property type="protein sequence ID" value="MCS5708028.1"/>
    <property type="molecule type" value="Genomic_DNA"/>
</dbReference>